<dbReference type="Gene3D" id="3.40.50.720">
    <property type="entry name" value="NAD(P)-binding Rossmann-like Domain"/>
    <property type="match status" value="1"/>
</dbReference>
<dbReference type="Gene3D" id="3.30.1780.10">
    <property type="entry name" value="ornithine cyclodeaminase, domain 1"/>
    <property type="match status" value="1"/>
</dbReference>
<name>A0ABM7WM24_9ACTN</name>
<evidence type="ECO:0000313" key="1">
    <source>
        <dbReference type="EMBL" id="BDE97466.1"/>
    </source>
</evidence>
<accession>A0ABM7WM24</accession>
<sequence>MLTGGACAATIRVLSSADLKPLLTFAQIIDQAERAYVWKSEGLTSTFPLVFHEFAPGTADMDIKSGHLKPAGIFGMKLVSFFEPNIQKGIAPLNASIMLYDDTNGLLRAVIEGAHLGGLRTGAAAALGAKHLARRSSEEFLVIGCGHQCTYQVAAMLTALPGIRRVSVCDPRTPSQAVKMAVDLPERLEADFGIDAQGVGFEAIDDLEAAVRRSDVITTITPAREPIVKDSWVSPGTHINCVGADMKGKQEVESALVARARVFTDDTTQCVDVGEIEVPLSEKAISIERIAGEIGDVIVGAVQGRRSENDITLFDTTGLAIQDLAAAKAALDAAEANDAGASIDFA</sequence>
<keyword evidence="2" id="KW-1185">Reference proteome</keyword>
<dbReference type="Pfam" id="PF02423">
    <property type="entry name" value="OCD_Mu_crystall"/>
    <property type="match status" value="1"/>
</dbReference>
<gene>
    <name evidence="1" type="ORF">CE91St30_27990</name>
</gene>
<protein>
    <submittedName>
        <fullName evidence="1">Alanine dehydrogenase</fullName>
    </submittedName>
</protein>
<dbReference type="EMBL" id="AP025564">
    <property type="protein sequence ID" value="BDE97466.1"/>
    <property type="molecule type" value="Genomic_DNA"/>
</dbReference>
<dbReference type="InterPro" id="IPR003462">
    <property type="entry name" value="ODC_Mu_crystall"/>
</dbReference>
<dbReference type="RefSeq" id="WP_244386767.1">
    <property type="nucleotide sequence ID" value="NZ_AP025564.1"/>
</dbReference>
<proteinExistence type="predicted"/>
<reference evidence="1 2" key="1">
    <citation type="submission" date="2022-01" db="EMBL/GenBank/DDBJ databases">
        <title>Novel bile acid biosynthetic pathways are enriched in the microbiome of centenarians.</title>
        <authorList>
            <person name="Sato Y."/>
            <person name="Atarashi K."/>
            <person name="Plichta R.D."/>
            <person name="Arai Y."/>
            <person name="Sasajima S."/>
            <person name="Kearney M.S."/>
            <person name="Suda W."/>
            <person name="Takeshita K."/>
            <person name="Sasaki T."/>
            <person name="Okamoto S."/>
            <person name="Skelly N.A."/>
            <person name="Okamura Y."/>
            <person name="Vlamakis H."/>
            <person name="Li Y."/>
            <person name="Tanoue T."/>
            <person name="Takei H."/>
            <person name="Nittono H."/>
            <person name="Narushima S."/>
            <person name="Irie J."/>
            <person name="Itoh H."/>
            <person name="Moriya K."/>
            <person name="Sugiura Y."/>
            <person name="Suematsu M."/>
            <person name="Moritoki N."/>
            <person name="Shibata S."/>
            <person name="Littman R.D."/>
            <person name="Fischbach A.M."/>
            <person name="Uwamino Y."/>
            <person name="Inoue T."/>
            <person name="Honda A."/>
            <person name="Hattori M."/>
            <person name="Murai T."/>
            <person name="Xavier J.R."/>
            <person name="Hirose N."/>
            <person name="Honda K."/>
        </authorList>
    </citation>
    <scope>NUCLEOTIDE SEQUENCE [LARGE SCALE GENOMIC DNA]</scope>
    <source>
        <strain evidence="1 2">CE91-St30</strain>
    </source>
</reference>
<dbReference type="SUPFAM" id="SSF51735">
    <property type="entry name" value="NAD(P)-binding Rossmann-fold domains"/>
    <property type="match status" value="1"/>
</dbReference>
<dbReference type="PANTHER" id="PTHR13812">
    <property type="entry name" value="KETIMINE REDUCTASE MU-CRYSTALLIN"/>
    <property type="match status" value="1"/>
</dbReference>
<dbReference type="PANTHER" id="PTHR13812:SF19">
    <property type="entry name" value="KETIMINE REDUCTASE MU-CRYSTALLIN"/>
    <property type="match status" value="1"/>
</dbReference>
<dbReference type="PIRSF" id="PIRSF001439">
    <property type="entry name" value="CryM"/>
    <property type="match status" value="1"/>
</dbReference>
<organism evidence="1 2">
    <name type="scientific">Raoultibacter timonensis</name>
    <dbReference type="NCBI Taxonomy" id="1907662"/>
    <lineage>
        <taxon>Bacteria</taxon>
        <taxon>Bacillati</taxon>
        <taxon>Actinomycetota</taxon>
        <taxon>Coriobacteriia</taxon>
        <taxon>Eggerthellales</taxon>
        <taxon>Eggerthellaceae</taxon>
        <taxon>Raoultibacter</taxon>
    </lineage>
</organism>
<evidence type="ECO:0000313" key="2">
    <source>
        <dbReference type="Proteomes" id="UP001320544"/>
    </source>
</evidence>
<dbReference type="InterPro" id="IPR023401">
    <property type="entry name" value="ODC_N"/>
</dbReference>
<dbReference type="Proteomes" id="UP001320544">
    <property type="component" value="Chromosome"/>
</dbReference>
<dbReference type="InterPro" id="IPR036291">
    <property type="entry name" value="NAD(P)-bd_dom_sf"/>
</dbReference>